<evidence type="ECO:0008006" key="3">
    <source>
        <dbReference type="Google" id="ProtNLM"/>
    </source>
</evidence>
<dbReference type="KEGG" id="mpof:MPOR_00090"/>
<dbReference type="Proteomes" id="UP000466785">
    <property type="component" value="Chromosome"/>
</dbReference>
<evidence type="ECO:0000313" key="1">
    <source>
        <dbReference type="EMBL" id="BBX48983.1"/>
    </source>
</evidence>
<sequence length="95" mass="10549">MTDVSRDPDADAIPEQFRIRQDKRERLLAEGHEPYPAEVARTHTLAELRAAYPDLPTDSATGEQVGVAGRVIFARNSGNCASRPCKRVTERSCRP</sequence>
<gene>
    <name evidence="1" type="ORF">MPOR_00090</name>
</gene>
<dbReference type="InterPro" id="IPR012340">
    <property type="entry name" value="NA-bd_OB-fold"/>
</dbReference>
<evidence type="ECO:0000313" key="2">
    <source>
        <dbReference type="Proteomes" id="UP000466785"/>
    </source>
</evidence>
<name>A0A6N4V4E0_9MYCO</name>
<dbReference type="SUPFAM" id="SSF50249">
    <property type="entry name" value="Nucleic acid-binding proteins"/>
    <property type="match status" value="1"/>
</dbReference>
<proteinExistence type="predicted"/>
<reference evidence="1 2" key="1">
    <citation type="journal article" date="2019" name="Emerg. Microbes Infect.">
        <title>Comprehensive subspecies identification of 175 nontuberculous mycobacteria species based on 7547 genomic profiles.</title>
        <authorList>
            <person name="Matsumoto Y."/>
            <person name="Kinjo T."/>
            <person name="Motooka D."/>
            <person name="Nabeya D."/>
            <person name="Jung N."/>
            <person name="Uechi K."/>
            <person name="Horii T."/>
            <person name="Iida T."/>
            <person name="Fujita J."/>
            <person name="Nakamura S."/>
        </authorList>
    </citation>
    <scope>NUCLEOTIDE SEQUENCE [LARGE SCALE GENOMIC DNA]</scope>
    <source>
        <strain evidence="1 2">JCM 12603</strain>
    </source>
</reference>
<dbReference type="AlphaFoldDB" id="A0A6N4V4E0"/>
<dbReference type="EMBL" id="AP022570">
    <property type="protein sequence ID" value="BBX48983.1"/>
    <property type="molecule type" value="Genomic_DNA"/>
</dbReference>
<organism evidence="1 2">
    <name type="scientific">Mycolicibacterium poriferae</name>
    <dbReference type="NCBI Taxonomy" id="39694"/>
    <lineage>
        <taxon>Bacteria</taxon>
        <taxon>Bacillati</taxon>
        <taxon>Actinomycetota</taxon>
        <taxon>Actinomycetes</taxon>
        <taxon>Mycobacteriales</taxon>
        <taxon>Mycobacteriaceae</taxon>
        <taxon>Mycolicibacterium</taxon>
    </lineage>
</organism>
<dbReference type="Gene3D" id="2.40.50.140">
    <property type="entry name" value="Nucleic acid-binding proteins"/>
    <property type="match status" value="1"/>
</dbReference>
<accession>A0A6N4V4E0</accession>
<keyword evidence="2" id="KW-1185">Reference proteome</keyword>
<protein>
    <recommendedName>
        <fullName evidence="3">Lysine--tRNA ligase</fullName>
    </recommendedName>
</protein>